<proteinExistence type="predicted"/>
<sequence>MKPCLALLLFFSQIFCLAWGRLSVLSSFENNGIVQCAKSLKCKDMLGYARGRSSFRRELATDEKEGDAAENMTLAELWKLQVKPLVRVSKAVDSHLRSHLVKMLDTHPVVKARVYEKSINLDEVATDLISGNNDIVVLDKKDMQILFSTKGFVDRNPNLGSITN</sequence>
<feature type="signal peptide" evidence="1">
    <location>
        <begin position="1"/>
        <end position="20"/>
    </location>
</feature>
<evidence type="ECO:0000313" key="2">
    <source>
        <dbReference type="EMBL" id="CAD9871000.1"/>
    </source>
</evidence>
<name>A0A7S2Y0N0_9STRA</name>
<dbReference type="EMBL" id="HBHR01019598">
    <property type="protein sequence ID" value="CAD9871000.1"/>
    <property type="molecule type" value="Transcribed_RNA"/>
</dbReference>
<gene>
    <name evidence="2" type="ORF">FJAP1339_LOCUS9940</name>
</gene>
<dbReference type="AlphaFoldDB" id="A0A7S2Y0N0"/>
<keyword evidence="1" id="KW-0732">Signal</keyword>
<organism evidence="2">
    <name type="scientific">Fibrocapsa japonica</name>
    <dbReference type="NCBI Taxonomy" id="94617"/>
    <lineage>
        <taxon>Eukaryota</taxon>
        <taxon>Sar</taxon>
        <taxon>Stramenopiles</taxon>
        <taxon>Ochrophyta</taxon>
        <taxon>Raphidophyceae</taxon>
        <taxon>Chattonellales</taxon>
        <taxon>Chattonellaceae</taxon>
        <taxon>Fibrocapsa</taxon>
    </lineage>
</organism>
<feature type="chain" id="PRO_5030816540" evidence="1">
    <location>
        <begin position="21"/>
        <end position="164"/>
    </location>
</feature>
<protein>
    <submittedName>
        <fullName evidence="2">Uncharacterized protein</fullName>
    </submittedName>
</protein>
<accession>A0A7S2Y0N0</accession>
<reference evidence="2" key="1">
    <citation type="submission" date="2021-01" db="EMBL/GenBank/DDBJ databases">
        <authorList>
            <person name="Corre E."/>
            <person name="Pelletier E."/>
            <person name="Niang G."/>
            <person name="Scheremetjew M."/>
            <person name="Finn R."/>
            <person name="Kale V."/>
            <person name="Holt S."/>
            <person name="Cochrane G."/>
            <person name="Meng A."/>
            <person name="Brown T."/>
            <person name="Cohen L."/>
        </authorList>
    </citation>
    <scope>NUCLEOTIDE SEQUENCE</scope>
    <source>
        <strain evidence="2">CCMP1661</strain>
    </source>
</reference>
<evidence type="ECO:0000256" key="1">
    <source>
        <dbReference type="SAM" id="SignalP"/>
    </source>
</evidence>